<protein>
    <recommendedName>
        <fullName evidence="4">Aprataxin and PNK-like factor PBZ domain-containing protein</fullName>
    </recommendedName>
</protein>
<proteinExistence type="predicted"/>
<comment type="caution">
    <text evidence="2">The sequence shown here is derived from an EMBL/GenBank/DDBJ whole genome shotgun (WGS) entry which is preliminary data.</text>
</comment>
<keyword evidence="3" id="KW-1185">Reference proteome</keyword>
<dbReference type="Proteomes" id="UP001498398">
    <property type="component" value="Unassembled WGS sequence"/>
</dbReference>
<reference evidence="2 3" key="1">
    <citation type="submission" date="2024-01" db="EMBL/GenBank/DDBJ databases">
        <title>A draft genome for the cacao thread blight pathogen Marasmiellus scandens.</title>
        <authorList>
            <person name="Baruah I.K."/>
            <person name="Leung J."/>
            <person name="Bukari Y."/>
            <person name="Amoako-Attah I."/>
            <person name="Meinhardt L.W."/>
            <person name="Bailey B.A."/>
            <person name="Cohen S.P."/>
        </authorList>
    </citation>
    <scope>NUCLEOTIDE SEQUENCE [LARGE SCALE GENOMIC DNA]</scope>
    <source>
        <strain evidence="2 3">GH-19</strain>
    </source>
</reference>
<gene>
    <name evidence="2" type="ORF">VKT23_003439</name>
</gene>
<feature type="compositionally biased region" description="Polar residues" evidence="1">
    <location>
        <begin position="90"/>
        <end position="106"/>
    </location>
</feature>
<dbReference type="EMBL" id="JBANRG010000003">
    <property type="protein sequence ID" value="KAK7468944.1"/>
    <property type="molecule type" value="Genomic_DNA"/>
</dbReference>
<sequence length="465" mass="53015">MPDMDSNRLPLDDDVLDRILMLSPSFSALQSALLSSRSFYRVYLAHPRSIVRAVADNVAGPGLTSEALKVASYQTSGDGIAENDDCYAPSHTTDTPDYDTSASASQGPEAEFDVMTPIAPDTARKLTVNAEVVRKFEDLFSCRHKDKRFETSRLTATESYRFRRAIYRIMLYCEIFYTEQYKKWVSRDPDDLSKVQHARRNFLARFSTDELLQIYSASLFLVELIGWTGAARNLTRISDYSTSLAMGPAQILQLVESTFLGSATEYSSGYILNRMFRGFLSEPISKILERREVEMPNAKESSHWRSILDDINGESDLCDQCHSPVGLNLLGSTNREYIARGSKVFSPSCLPFCLKGHLSYSSMDREFLLDRVNNTENLYTKIHDFIFQDGNKLIEFADWKEDHWLCETCFGQLLKEHLHLWLLEEKRRSGKSVGDDCCHGYNCRMQTYNCLHAEKLNHLCAPTED</sequence>
<organism evidence="2 3">
    <name type="scientific">Marasmiellus scandens</name>
    <dbReference type="NCBI Taxonomy" id="2682957"/>
    <lineage>
        <taxon>Eukaryota</taxon>
        <taxon>Fungi</taxon>
        <taxon>Dikarya</taxon>
        <taxon>Basidiomycota</taxon>
        <taxon>Agaricomycotina</taxon>
        <taxon>Agaricomycetes</taxon>
        <taxon>Agaricomycetidae</taxon>
        <taxon>Agaricales</taxon>
        <taxon>Marasmiineae</taxon>
        <taxon>Omphalotaceae</taxon>
        <taxon>Marasmiellus</taxon>
    </lineage>
</organism>
<feature type="region of interest" description="Disordered" evidence="1">
    <location>
        <begin position="82"/>
        <end position="108"/>
    </location>
</feature>
<accession>A0ABR1JX76</accession>
<evidence type="ECO:0000256" key="1">
    <source>
        <dbReference type="SAM" id="MobiDB-lite"/>
    </source>
</evidence>
<evidence type="ECO:0008006" key="4">
    <source>
        <dbReference type="Google" id="ProtNLM"/>
    </source>
</evidence>
<name>A0ABR1JX76_9AGAR</name>
<evidence type="ECO:0000313" key="3">
    <source>
        <dbReference type="Proteomes" id="UP001498398"/>
    </source>
</evidence>
<evidence type="ECO:0000313" key="2">
    <source>
        <dbReference type="EMBL" id="KAK7468944.1"/>
    </source>
</evidence>